<evidence type="ECO:0000313" key="1">
    <source>
        <dbReference type="EMBL" id="GBP54822.1"/>
    </source>
</evidence>
<organism evidence="1 2">
    <name type="scientific">Eumeta variegata</name>
    <name type="common">Bagworm moth</name>
    <name type="synonym">Eumeta japonica</name>
    <dbReference type="NCBI Taxonomy" id="151549"/>
    <lineage>
        <taxon>Eukaryota</taxon>
        <taxon>Metazoa</taxon>
        <taxon>Ecdysozoa</taxon>
        <taxon>Arthropoda</taxon>
        <taxon>Hexapoda</taxon>
        <taxon>Insecta</taxon>
        <taxon>Pterygota</taxon>
        <taxon>Neoptera</taxon>
        <taxon>Endopterygota</taxon>
        <taxon>Lepidoptera</taxon>
        <taxon>Glossata</taxon>
        <taxon>Ditrysia</taxon>
        <taxon>Tineoidea</taxon>
        <taxon>Psychidae</taxon>
        <taxon>Oiketicinae</taxon>
        <taxon>Eumeta</taxon>
    </lineage>
</organism>
<gene>
    <name evidence="1" type="ORF">EVAR_87895_1</name>
</gene>
<protein>
    <submittedName>
        <fullName evidence="1">Uncharacterized protein</fullName>
    </submittedName>
</protein>
<dbReference type="Proteomes" id="UP000299102">
    <property type="component" value="Unassembled WGS sequence"/>
</dbReference>
<comment type="caution">
    <text evidence="1">The sequence shown here is derived from an EMBL/GenBank/DDBJ whole genome shotgun (WGS) entry which is preliminary data.</text>
</comment>
<name>A0A4C1WW13_EUMVA</name>
<accession>A0A4C1WW13</accession>
<keyword evidence="2" id="KW-1185">Reference proteome</keyword>
<dbReference type="EMBL" id="BGZK01000655">
    <property type="protein sequence ID" value="GBP54822.1"/>
    <property type="molecule type" value="Genomic_DNA"/>
</dbReference>
<sequence>MNDDELISRRKNRTLTEYVLIEKEKDLGAMPSTSTVQSGMNTRLSLYSRNCPNEHIKLHNGRLFMRAARTQTTGGPALDFGQRTRLSYRY</sequence>
<evidence type="ECO:0000313" key="2">
    <source>
        <dbReference type="Proteomes" id="UP000299102"/>
    </source>
</evidence>
<reference evidence="1 2" key="1">
    <citation type="journal article" date="2019" name="Commun. Biol.">
        <title>The bagworm genome reveals a unique fibroin gene that provides high tensile strength.</title>
        <authorList>
            <person name="Kono N."/>
            <person name="Nakamura H."/>
            <person name="Ohtoshi R."/>
            <person name="Tomita M."/>
            <person name="Numata K."/>
            <person name="Arakawa K."/>
        </authorList>
    </citation>
    <scope>NUCLEOTIDE SEQUENCE [LARGE SCALE GENOMIC DNA]</scope>
</reference>
<dbReference type="AlphaFoldDB" id="A0A4C1WW13"/>
<dbReference type="OrthoDB" id="7512256at2759"/>
<proteinExistence type="predicted"/>